<proteinExistence type="predicted"/>
<comment type="caution">
    <text evidence="1">The sequence shown here is derived from an EMBL/GenBank/DDBJ whole genome shotgun (WGS) entry which is preliminary data.</text>
</comment>
<evidence type="ECO:0000313" key="1">
    <source>
        <dbReference type="EMBL" id="KAI8532830.1"/>
    </source>
</evidence>
<organism evidence="1 2">
    <name type="scientific">Rhododendron molle</name>
    <name type="common">Chinese azalea</name>
    <name type="synonym">Azalea mollis</name>
    <dbReference type="NCBI Taxonomy" id="49168"/>
    <lineage>
        <taxon>Eukaryota</taxon>
        <taxon>Viridiplantae</taxon>
        <taxon>Streptophyta</taxon>
        <taxon>Embryophyta</taxon>
        <taxon>Tracheophyta</taxon>
        <taxon>Spermatophyta</taxon>
        <taxon>Magnoliopsida</taxon>
        <taxon>eudicotyledons</taxon>
        <taxon>Gunneridae</taxon>
        <taxon>Pentapetalae</taxon>
        <taxon>asterids</taxon>
        <taxon>Ericales</taxon>
        <taxon>Ericaceae</taxon>
        <taxon>Ericoideae</taxon>
        <taxon>Rhodoreae</taxon>
        <taxon>Rhododendron</taxon>
    </lineage>
</organism>
<sequence>MLAFICTTVCRERGVGEREREITGEMAQTGDCARKCKEIGEVTPATKTRSAMEVTSSTGSFKRRKLASDVRDHHQFVSNRCDAVNPPGNHSVLAPAISEVSGRASVSRRSSNDSSEFETKPESISVDLKVESYAEGYETEISKLVKCRFSRETTPSSEISADMEELESSTTASLRRRHPEAKIPAAAEVEEFFAAAEKKEQKRFADKYNYDVKKDVPLEGRYQWVRLKP</sequence>
<reference evidence="1" key="1">
    <citation type="submission" date="2022-02" db="EMBL/GenBank/DDBJ databases">
        <title>Plant Genome Project.</title>
        <authorList>
            <person name="Zhang R.-G."/>
        </authorList>
    </citation>
    <scope>NUCLEOTIDE SEQUENCE</scope>
    <source>
        <strain evidence="1">AT1</strain>
    </source>
</reference>
<keyword evidence="2" id="KW-1185">Reference proteome</keyword>
<protein>
    <submittedName>
        <fullName evidence="1">Uncharacterized protein</fullName>
    </submittedName>
</protein>
<accession>A0ACC0LW14</accession>
<dbReference type="EMBL" id="CM046398">
    <property type="protein sequence ID" value="KAI8532830.1"/>
    <property type="molecule type" value="Genomic_DNA"/>
</dbReference>
<name>A0ACC0LW14_RHOML</name>
<gene>
    <name evidence="1" type="ORF">RHMOL_Rhmol11G0245000</name>
</gene>
<evidence type="ECO:0000313" key="2">
    <source>
        <dbReference type="Proteomes" id="UP001062846"/>
    </source>
</evidence>
<dbReference type="Proteomes" id="UP001062846">
    <property type="component" value="Chromosome 11"/>
</dbReference>